<reference evidence="2" key="1">
    <citation type="submission" date="2016-06" db="EMBL/GenBank/DDBJ databases">
        <title>Parallel loss of symbiosis genes in relatives of nitrogen-fixing non-legume Parasponia.</title>
        <authorList>
            <person name="Van Velzen R."/>
            <person name="Holmer R."/>
            <person name="Bu F."/>
            <person name="Rutten L."/>
            <person name="Van Zeijl A."/>
            <person name="Liu W."/>
            <person name="Santuari L."/>
            <person name="Cao Q."/>
            <person name="Sharma T."/>
            <person name="Shen D."/>
            <person name="Roswanjaya Y."/>
            <person name="Wardhani T."/>
            <person name="Kalhor M.S."/>
            <person name="Jansen J."/>
            <person name="Van den Hoogen J."/>
            <person name="Gungor B."/>
            <person name="Hartog M."/>
            <person name="Hontelez J."/>
            <person name="Verver J."/>
            <person name="Yang W.-C."/>
            <person name="Schijlen E."/>
            <person name="Repin R."/>
            <person name="Schilthuizen M."/>
            <person name="Schranz E."/>
            <person name="Heidstra R."/>
            <person name="Miyata K."/>
            <person name="Fedorova E."/>
            <person name="Kohlen W."/>
            <person name="Bisseling T."/>
            <person name="Smit S."/>
            <person name="Geurts R."/>
        </authorList>
    </citation>
    <scope>NUCLEOTIDE SEQUENCE [LARGE SCALE GENOMIC DNA]</scope>
    <source>
        <strain evidence="2">cv. WU1-14</strain>
    </source>
</reference>
<accession>A0A2P5AZ94</accession>
<dbReference type="Proteomes" id="UP000237105">
    <property type="component" value="Unassembled WGS sequence"/>
</dbReference>
<gene>
    <name evidence="1" type="ORF">PanWU01x14_286570</name>
</gene>
<comment type="caution">
    <text evidence="1">The sequence shown here is derived from an EMBL/GenBank/DDBJ whole genome shotgun (WGS) entry which is preliminary data.</text>
</comment>
<organism evidence="1 2">
    <name type="scientific">Parasponia andersonii</name>
    <name type="common">Sponia andersonii</name>
    <dbReference type="NCBI Taxonomy" id="3476"/>
    <lineage>
        <taxon>Eukaryota</taxon>
        <taxon>Viridiplantae</taxon>
        <taxon>Streptophyta</taxon>
        <taxon>Embryophyta</taxon>
        <taxon>Tracheophyta</taxon>
        <taxon>Spermatophyta</taxon>
        <taxon>Magnoliopsida</taxon>
        <taxon>eudicotyledons</taxon>
        <taxon>Gunneridae</taxon>
        <taxon>Pentapetalae</taxon>
        <taxon>rosids</taxon>
        <taxon>fabids</taxon>
        <taxon>Rosales</taxon>
        <taxon>Cannabaceae</taxon>
        <taxon>Parasponia</taxon>
    </lineage>
</organism>
<dbReference type="EMBL" id="JXTB01000406">
    <property type="protein sequence ID" value="PON41811.1"/>
    <property type="molecule type" value="Genomic_DNA"/>
</dbReference>
<protein>
    <submittedName>
        <fullName evidence="1">Uncharacterized protein</fullName>
    </submittedName>
</protein>
<sequence length="100" mass="11040">MTFGGVDASTMAVILGEALITYYKLMMQPQDRKSIAEGVQLFKNPPTRFPQGAHLNVGSQFSISEAGSAWSKLRRLAGWTCWVGVDLKNQTEQTNAYVDL</sequence>
<evidence type="ECO:0000313" key="1">
    <source>
        <dbReference type="EMBL" id="PON41811.1"/>
    </source>
</evidence>
<name>A0A2P5AZ94_PARAD</name>
<evidence type="ECO:0000313" key="2">
    <source>
        <dbReference type="Proteomes" id="UP000237105"/>
    </source>
</evidence>
<keyword evidence="2" id="KW-1185">Reference proteome</keyword>
<dbReference type="AlphaFoldDB" id="A0A2P5AZ94"/>
<proteinExistence type="predicted"/>